<evidence type="ECO:0000256" key="12">
    <source>
        <dbReference type="ARBA" id="ARBA00022989"/>
    </source>
</evidence>
<keyword evidence="7 21" id="KW-0812">Transmembrane</keyword>
<evidence type="ECO:0000259" key="23">
    <source>
        <dbReference type="PROSITE" id="PS51758"/>
    </source>
</evidence>
<evidence type="ECO:0000256" key="15">
    <source>
        <dbReference type="ARBA" id="ARBA00023128"/>
    </source>
</evidence>
<dbReference type="Pfam" id="PF26561">
    <property type="entry name" value="LETM1_C"/>
    <property type="match status" value="1"/>
</dbReference>
<proteinExistence type="inferred from homology"/>
<keyword evidence="25" id="KW-1185">Reference proteome</keyword>
<feature type="compositionally biased region" description="Low complexity" evidence="20">
    <location>
        <begin position="472"/>
        <end position="482"/>
    </location>
</feature>
<dbReference type="InterPro" id="IPR011992">
    <property type="entry name" value="EF-hand-dom_pair"/>
</dbReference>
<feature type="region of interest" description="Disordered" evidence="20">
    <location>
        <begin position="78"/>
        <end position="127"/>
    </location>
</feature>
<keyword evidence="11" id="KW-0809">Transit peptide</keyword>
<organism evidence="24 25">
    <name type="scientific">Clavelina lepadiformis</name>
    <name type="common">Light-bulb sea squirt</name>
    <name type="synonym">Ascidia lepadiformis</name>
    <dbReference type="NCBI Taxonomy" id="159417"/>
    <lineage>
        <taxon>Eukaryota</taxon>
        <taxon>Metazoa</taxon>
        <taxon>Chordata</taxon>
        <taxon>Tunicata</taxon>
        <taxon>Ascidiacea</taxon>
        <taxon>Aplousobranchia</taxon>
        <taxon>Clavelinidae</taxon>
        <taxon>Clavelina</taxon>
    </lineage>
</organism>
<evidence type="ECO:0000256" key="7">
    <source>
        <dbReference type="ARBA" id="ARBA00022692"/>
    </source>
</evidence>
<dbReference type="Gene3D" id="1.10.238.10">
    <property type="entry name" value="EF-hand"/>
    <property type="match status" value="1"/>
</dbReference>
<evidence type="ECO:0000256" key="19">
    <source>
        <dbReference type="SAM" id="Coils"/>
    </source>
</evidence>
<comment type="subcellular location">
    <subcellularLocation>
        <location evidence="1">Mitochondrion inner membrane</location>
        <topology evidence="1">Single-pass membrane protein</topology>
    </subcellularLocation>
</comment>
<dbReference type="InterPro" id="IPR033122">
    <property type="entry name" value="LETM1-like_RBD"/>
</dbReference>
<evidence type="ECO:0000256" key="9">
    <source>
        <dbReference type="ARBA" id="ARBA00022792"/>
    </source>
</evidence>
<name>A0ABP0GL57_CLALP</name>
<evidence type="ECO:0000256" key="2">
    <source>
        <dbReference type="ARBA" id="ARBA00009584"/>
    </source>
</evidence>
<evidence type="ECO:0000256" key="13">
    <source>
        <dbReference type="ARBA" id="ARBA00023054"/>
    </source>
</evidence>
<feature type="compositionally biased region" description="Polar residues" evidence="20">
    <location>
        <begin position="118"/>
        <end position="127"/>
    </location>
</feature>
<keyword evidence="6" id="KW-0109">Calcium transport</keyword>
<evidence type="ECO:0000256" key="10">
    <source>
        <dbReference type="ARBA" id="ARBA00022837"/>
    </source>
</evidence>
<keyword evidence="9" id="KW-0999">Mitochondrion inner membrane</keyword>
<accession>A0ABP0GL57</accession>
<evidence type="ECO:0000256" key="14">
    <source>
        <dbReference type="ARBA" id="ARBA00023065"/>
    </source>
</evidence>
<evidence type="ECO:0000256" key="1">
    <source>
        <dbReference type="ARBA" id="ARBA00004434"/>
    </source>
</evidence>
<keyword evidence="8" id="KW-0479">Metal-binding</keyword>
<dbReference type="Proteomes" id="UP001642483">
    <property type="component" value="Unassembled WGS sequence"/>
</dbReference>
<evidence type="ECO:0000259" key="22">
    <source>
        <dbReference type="PROSITE" id="PS50222"/>
    </source>
</evidence>
<feature type="coiled-coil region" evidence="19">
    <location>
        <begin position="548"/>
        <end position="629"/>
    </location>
</feature>
<evidence type="ECO:0000256" key="3">
    <source>
        <dbReference type="ARBA" id="ARBA00020557"/>
    </source>
</evidence>
<keyword evidence="12 21" id="KW-1133">Transmembrane helix</keyword>
<dbReference type="PROSITE" id="PS51758">
    <property type="entry name" value="LETM1_RBD"/>
    <property type="match status" value="1"/>
</dbReference>
<evidence type="ECO:0000256" key="8">
    <source>
        <dbReference type="ARBA" id="ARBA00022723"/>
    </source>
</evidence>
<feature type="compositionally biased region" description="Polar residues" evidence="20">
    <location>
        <begin position="94"/>
        <end position="104"/>
    </location>
</feature>
<gene>
    <name evidence="24" type="ORF">CVLEPA_LOCUS25750</name>
</gene>
<keyword evidence="4" id="KW-0813">Transport</keyword>
<keyword evidence="10" id="KW-0106">Calcium</keyword>
<feature type="domain" description="Letm1 RBD" evidence="23">
    <location>
        <begin position="235"/>
        <end position="585"/>
    </location>
</feature>
<evidence type="ECO:0000256" key="21">
    <source>
        <dbReference type="SAM" id="Phobius"/>
    </source>
</evidence>
<dbReference type="EMBL" id="CAWYQH010000130">
    <property type="protein sequence ID" value="CAK8692486.1"/>
    <property type="molecule type" value="Genomic_DNA"/>
</dbReference>
<evidence type="ECO:0000313" key="24">
    <source>
        <dbReference type="EMBL" id="CAK8692486.1"/>
    </source>
</evidence>
<dbReference type="SUPFAM" id="SSF47473">
    <property type="entry name" value="EF-hand"/>
    <property type="match status" value="1"/>
</dbReference>
<sequence length="723" mass="81653">MSFIVNHFAAALLSSFIQKESDKPISENLPDADNYHCYKRGYSQQHKSILRHQQENHKINWTLLQSRVMHLSRPNFDKSKLEDSLKEKKKQKQGLQTGASATESMESESVLAAEDGPKTSSTSPSTNAVEPVKKSLWIRFIAEVKHYYHGFRLLGLNTKIASRTLWKILRGKPLVRRERNQFRRAVADIFRLAPFSVFIIIPFAELALPIVLKLFPNMLPSTFESSSTREVRLKKELKVKLEMAKFLQDTVEDIAVRTKKSAKKNDAAQDFAAFFHKIRSTGEEPTNEEIIKHAKLFEDQLTLDNMTRPQLTALCRLIQVPAVGTNEVLRFLLQMKLNRLHADDQMIKDEGIDTLTTAELMAACQARGMRSLGVPRSRLKQQLEEWVDLHLNRDVPNSLLLLTRVLYLPDTVPVETRVKEAISKLPDKAAEQAEVRAAELNLERVDNVTKYKVAKLESTDIDVEQENVELDTVSQSPSSQETQETEKDDGKDKGEGPGTGAGADKEGVDETLPEGPVLKDNAKVVCDDNKITHEEIDVIEQAMNKIKKTDAVMNTDAAKSELKELQEDVQEYKDDVKSLTEELKAEEDYVEPKDTKAGKRLQKQIGKFIGQVEGILNNLEESKRQEEKKNGVTRTSVAVAELVSAVQSLTRIPESKLLNIFVSLDSNKDGKIDVDEAGQVIELLNKEDVEVTPEQLEEIVKLLHDQLVDQKETSKKDPTINLH</sequence>
<dbReference type="InterPro" id="IPR059005">
    <property type="entry name" value="LETM1_C"/>
</dbReference>
<keyword evidence="14" id="KW-0406">Ion transport</keyword>
<evidence type="ECO:0000256" key="4">
    <source>
        <dbReference type="ARBA" id="ARBA00022448"/>
    </source>
</evidence>
<keyword evidence="15 18" id="KW-0496">Mitochondrion</keyword>
<reference evidence="24 25" key="1">
    <citation type="submission" date="2024-02" db="EMBL/GenBank/DDBJ databases">
        <authorList>
            <person name="Daric V."/>
            <person name="Darras S."/>
        </authorList>
    </citation>
    <scope>NUCLEOTIDE SEQUENCE [LARGE SCALE GENOMIC DNA]</scope>
</reference>
<comment type="similarity">
    <text evidence="2">Belongs to the LETM1 family.</text>
</comment>
<dbReference type="InterPro" id="IPR044202">
    <property type="entry name" value="LETM1/MDM38-like"/>
</dbReference>
<comment type="caution">
    <text evidence="24">The sequence shown here is derived from an EMBL/GenBank/DDBJ whole genome shotgun (WGS) entry which is preliminary data.</text>
</comment>
<evidence type="ECO:0000256" key="17">
    <source>
        <dbReference type="ARBA" id="ARBA00031360"/>
    </source>
</evidence>
<evidence type="ECO:0000256" key="6">
    <source>
        <dbReference type="ARBA" id="ARBA00022568"/>
    </source>
</evidence>
<feature type="compositionally biased region" description="Basic and acidic residues" evidence="20">
    <location>
        <begin position="484"/>
        <end position="495"/>
    </location>
</feature>
<protein>
    <recommendedName>
        <fullName evidence="3">Mitochondrial proton/calcium exchanger protein</fullName>
    </recommendedName>
    <alternativeName>
        <fullName evidence="17">Leucine zipper-EF-hand-containing transmembrane protein 1</fullName>
    </alternativeName>
</protein>
<dbReference type="PANTHER" id="PTHR14009:SF1">
    <property type="entry name" value="MITOCHONDRIAL PROTON_CALCIUM EXCHANGER PROTEIN"/>
    <property type="match status" value="1"/>
</dbReference>
<dbReference type="PROSITE" id="PS50222">
    <property type="entry name" value="EF_HAND_2"/>
    <property type="match status" value="1"/>
</dbReference>
<dbReference type="PANTHER" id="PTHR14009">
    <property type="entry name" value="LEUCINE ZIPPER-EF-HAND CONTAINING TRANSMEMBRANE PROTEIN"/>
    <property type="match status" value="1"/>
</dbReference>
<evidence type="ECO:0000256" key="18">
    <source>
        <dbReference type="PROSITE-ProRule" id="PRU01094"/>
    </source>
</evidence>
<dbReference type="InterPro" id="IPR002048">
    <property type="entry name" value="EF_hand_dom"/>
</dbReference>
<keyword evidence="16 21" id="KW-0472">Membrane</keyword>
<feature type="region of interest" description="Disordered" evidence="20">
    <location>
        <begin position="464"/>
        <end position="520"/>
    </location>
</feature>
<evidence type="ECO:0000313" key="25">
    <source>
        <dbReference type="Proteomes" id="UP001642483"/>
    </source>
</evidence>
<feature type="domain" description="EF-hand" evidence="22">
    <location>
        <begin position="652"/>
        <end position="687"/>
    </location>
</feature>
<keyword evidence="13 19" id="KW-0175">Coiled coil</keyword>
<evidence type="ECO:0000256" key="5">
    <source>
        <dbReference type="ARBA" id="ARBA00022449"/>
    </source>
</evidence>
<evidence type="ECO:0000256" key="20">
    <source>
        <dbReference type="SAM" id="MobiDB-lite"/>
    </source>
</evidence>
<dbReference type="Pfam" id="PF07766">
    <property type="entry name" value="LETM1_RBD"/>
    <property type="match status" value="1"/>
</dbReference>
<evidence type="ECO:0000256" key="16">
    <source>
        <dbReference type="ARBA" id="ARBA00023136"/>
    </source>
</evidence>
<feature type="transmembrane region" description="Helical" evidence="21">
    <location>
        <begin position="189"/>
        <end position="212"/>
    </location>
</feature>
<evidence type="ECO:0000256" key="11">
    <source>
        <dbReference type="ARBA" id="ARBA00022946"/>
    </source>
</evidence>
<keyword evidence="5" id="KW-0050">Antiport</keyword>